<name>A0AAV7K164_9METZ</name>
<accession>A0AAV7K164</accession>
<feature type="region of interest" description="Disordered" evidence="1">
    <location>
        <begin position="1"/>
        <end position="20"/>
    </location>
</feature>
<proteinExistence type="predicted"/>
<feature type="transmembrane region" description="Helical" evidence="2">
    <location>
        <begin position="61"/>
        <end position="84"/>
    </location>
</feature>
<feature type="transmembrane region" description="Helical" evidence="2">
    <location>
        <begin position="28"/>
        <end position="49"/>
    </location>
</feature>
<gene>
    <name evidence="3" type="ORF">LOD99_2826</name>
</gene>
<keyword evidence="4" id="KW-1185">Reference proteome</keyword>
<evidence type="ECO:0000313" key="4">
    <source>
        <dbReference type="Proteomes" id="UP001165289"/>
    </source>
</evidence>
<sequence>MEGDQPPRITPIFSGLPTSTRSTPRIKLSLLGVWSAVLFAVSSFALVAVNKIILTSFSFPSPLCLAFGQMVASLLVLTMARLLVVLTLPPLTLETILHIQPLPILYLLNALSGLSSTQLIPLPMFTVLRR</sequence>
<keyword evidence="2" id="KW-0812">Transmembrane</keyword>
<protein>
    <submittedName>
        <fullName evidence="3">Uncharacterized protein</fullName>
    </submittedName>
</protein>
<dbReference type="Proteomes" id="UP001165289">
    <property type="component" value="Unassembled WGS sequence"/>
</dbReference>
<evidence type="ECO:0000256" key="1">
    <source>
        <dbReference type="SAM" id="MobiDB-lite"/>
    </source>
</evidence>
<keyword evidence="2" id="KW-1133">Transmembrane helix</keyword>
<keyword evidence="2" id="KW-0472">Membrane</keyword>
<dbReference type="AlphaFoldDB" id="A0AAV7K164"/>
<reference evidence="3 4" key="1">
    <citation type="journal article" date="2023" name="BMC Biol.">
        <title>The compact genome of the sponge Oopsacas minuta (Hexactinellida) is lacking key metazoan core genes.</title>
        <authorList>
            <person name="Santini S."/>
            <person name="Schenkelaars Q."/>
            <person name="Jourda C."/>
            <person name="Duchesne M."/>
            <person name="Belahbib H."/>
            <person name="Rocher C."/>
            <person name="Selva M."/>
            <person name="Riesgo A."/>
            <person name="Vervoort M."/>
            <person name="Leys S.P."/>
            <person name="Kodjabachian L."/>
            <person name="Le Bivic A."/>
            <person name="Borchiellini C."/>
            <person name="Claverie J.M."/>
            <person name="Renard E."/>
        </authorList>
    </citation>
    <scope>NUCLEOTIDE SEQUENCE [LARGE SCALE GENOMIC DNA]</scope>
    <source>
        <strain evidence="3">SPO-2</strain>
    </source>
</reference>
<evidence type="ECO:0000256" key="2">
    <source>
        <dbReference type="SAM" id="Phobius"/>
    </source>
</evidence>
<evidence type="ECO:0000313" key="3">
    <source>
        <dbReference type="EMBL" id="KAI6654948.1"/>
    </source>
</evidence>
<organism evidence="3 4">
    <name type="scientific">Oopsacas minuta</name>
    <dbReference type="NCBI Taxonomy" id="111878"/>
    <lineage>
        <taxon>Eukaryota</taxon>
        <taxon>Metazoa</taxon>
        <taxon>Porifera</taxon>
        <taxon>Hexactinellida</taxon>
        <taxon>Hexasterophora</taxon>
        <taxon>Lyssacinosida</taxon>
        <taxon>Leucopsacidae</taxon>
        <taxon>Oopsacas</taxon>
    </lineage>
</organism>
<dbReference type="EMBL" id="JAKMXF010000221">
    <property type="protein sequence ID" value="KAI6654948.1"/>
    <property type="molecule type" value="Genomic_DNA"/>
</dbReference>
<comment type="caution">
    <text evidence="3">The sequence shown here is derived from an EMBL/GenBank/DDBJ whole genome shotgun (WGS) entry which is preliminary data.</text>
</comment>